<dbReference type="GO" id="GO:0046655">
    <property type="term" value="P:folic acid metabolic process"/>
    <property type="evidence" value="ECO:0007669"/>
    <property type="project" value="TreeGrafter"/>
</dbReference>
<evidence type="ECO:0000256" key="3">
    <source>
        <dbReference type="ARBA" id="ARBA00012856"/>
    </source>
</evidence>
<dbReference type="Gene3D" id="3.40.430.10">
    <property type="entry name" value="Dihydrofolate Reductase, subunit A"/>
    <property type="match status" value="1"/>
</dbReference>
<comment type="function">
    <text evidence="7 8">Key enzyme in folate metabolism. Catalyzes an essential reaction for de novo glycine and purine synthesis, and for DNA precursor synthesis.</text>
</comment>
<dbReference type="PROSITE" id="PS00075">
    <property type="entry name" value="DHFR_1"/>
    <property type="match status" value="1"/>
</dbReference>
<dbReference type="GO" id="GO:0005829">
    <property type="term" value="C:cytosol"/>
    <property type="evidence" value="ECO:0007669"/>
    <property type="project" value="TreeGrafter"/>
</dbReference>
<dbReference type="InterPro" id="IPR024072">
    <property type="entry name" value="DHFR-like_dom_sf"/>
</dbReference>
<keyword evidence="5 8" id="KW-0521">NADP</keyword>
<dbReference type="Proteomes" id="UP000502374">
    <property type="component" value="Chromosome"/>
</dbReference>
<keyword evidence="6 8" id="KW-0560">Oxidoreductase</keyword>
<evidence type="ECO:0000256" key="9">
    <source>
        <dbReference type="RuleBase" id="RU004474"/>
    </source>
</evidence>
<dbReference type="EMBL" id="CP048744">
    <property type="protein sequence ID" value="QIQ41194.1"/>
    <property type="molecule type" value="Genomic_DNA"/>
</dbReference>
<evidence type="ECO:0000256" key="6">
    <source>
        <dbReference type="ARBA" id="ARBA00023002"/>
    </source>
</evidence>
<proteinExistence type="inferred from homology"/>
<dbReference type="CDD" id="cd00209">
    <property type="entry name" value="DHFR"/>
    <property type="match status" value="1"/>
</dbReference>
<dbReference type="InterPro" id="IPR017925">
    <property type="entry name" value="DHFR_CS"/>
</dbReference>
<dbReference type="PANTHER" id="PTHR48069:SF3">
    <property type="entry name" value="DIHYDROFOLATE REDUCTASE"/>
    <property type="match status" value="1"/>
</dbReference>
<name>A0AAJ4KV64_9GAMM</name>
<evidence type="ECO:0000313" key="11">
    <source>
        <dbReference type="EMBL" id="QIQ41194.1"/>
    </source>
</evidence>
<evidence type="ECO:0000313" key="12">
    <source>
        <dbReference type="Proteomes" id="UP000502374"/>
    </source>
</evidence>
<dbReference type="SUPFAM" id="SSF53597">
    <property type="entry name" value="Dihydrofolate reductase-like"/>
    <property type="match status" value="1"/>
</dbReference>
<feature type="domain" description="DHFR" evidence="10">
    <location>
        <begin position="2"/>
        <end position="166"/>
    </location>
</feature>
<gene>
    <name evidence="11" type="primary">folA</name>
    <name evidence="11" type="ORF">G4B00_00725</name>
</gene>
<comment type="pathway">
    <text evidence="1 8">Cofactor biosynthesis; tetrahydrofolate biosynthesis; 5,6,7,8-tetrahydrofolate from 7,8-dihydrofolate: step 1/1.</text>
</comment>
<accession>A0AAJ4KV64</accession>
<sequence>MKISLIAAISNNLVIGEQNKIPWNLPKDLKWFKNNTINKSIIMGRLTWESIKDSLPMRTNIVISRKKIIKHNIIWANSINNAIISATIYAKYKKNQEIMVIGGSKIYKQMLFYANKLYLTHVNCNISGDTYFPRYELCKNWKTIFKKNFPKDKQHTYDFCFEILIR</sequence>
<dbReference type="GO" id="GO:0046452">
    <property type="term" value="P:dihydrofolate metabolic process"/>
    <property type="evidence" value="ECO:0007669"/>
    <property type="project" value="TreeGrafter"/>
</dbReference>
<protein>
    <recommendedName>
        <fullName evidence="3 8">Dihydrofolate reductase</fullName>
        <ecNumber evidence="3 8">1.5.1.3</ecNumber>
    </recommendedName>
</protein>
<dbReference type="GO" id="GO:0070401">
    <property type="term" value="F:NADP+ binding"/>
    <property type="evidence" value="ECO:0007669"/>
    <property type="project" value="UniProtKB-ARBA"/>
</dbReference>
<reference evidence="11 12" key="1">
    <citation type="submission" date="2020-02" db="EMBL/GenBank/DDBJ databases">
        <title>Parallel evolution in the integration of a co-obligate aphid symbiosis.</title>
        <authorList>
            <person name="Monnin D."/>
            <person name="Jackson R."/>
            <person name="Kiers E.T."/>
            <person name="Bunker M."/>
            <person name="Ellers J."/>
            <person name="Henry L.M."/>
        </authorList>
    </citation>
    <scope>NUCLEOTIDE SEQUENCE [LARGE SCALE GENOMIC DNA]</scope>
    <source>
        <strain evidence="11">AURT-53B</strain>
    </source>
</reference>
<dbReference type="GO" id="GO:0006730">
    <property type="term" value="P:one-carbon metabolic process"/>
    <property type="evidence" value="ECO:0007669"/>
    <property type="project" value="UniProtKB-KW"/>
</dbReference>
<dbReference type="PANTHER" id="PTHR48069">
    <property type="entry name" value="DIHYDROFOLATE REDUCTASE"/>
    <property type="match status" value="1"/>
</dbReference>
<evidence type="ECO:0000256" key="8">
    <source>
        <dbReference type="PIRNR" id="PIRNR000194"/>
    </source>
</evidence>
<evidence type="ECO:0000256" key="4">
    <source>
        <dbReference type="ARBA" id="ARBA00022563"/>
    </source>
</evidence>
<evidence type="ECO:0000256" key="7">
    <source>
        <dbReference type="ARBA" id="ARBA00025067"/>
    </source>
</evidence>
<evidence type="ECO:0000256" key="2">
    <source>
        <dbReference type="ARBA" id="ARBA00009539"/>
    </source>
</evidence>
<comment type="catalytic activity">
    <reaction evidence="8">
        <text>(6S)-5,6,7,8-tetrahydrofolate + NADP(+) = 7,8-dihydrofolate + NADPH + H(+)</text>
        <dbReference type="Rhea" id="RHEA:15009"/>
        <dbReference type="ChEBI" id="CHEBI:15378"/>
        <dbReference type="ChEBI" id="CHEBI:57451"/>
        <dbReference type="ChEBI" id="CHEBI:57453"/>
        <dbReference type="ChEBI" id="CHEBI:57783"/>
        <dbReference type="ChEBI" id="CHEBI:58349"/>
        <dbReference type="EC" id="1.5.1.3"/>
    </reaction>
</comment>
<dbReference type="GO" id="GO:0004146">
    <property type="term" value="F:dihydrofolate reductase activity"/>
    <property type="evidence" value="ECO:0007669"/>
    <property type="project" value="UniProtKB-EC"/>
</dbReference>
<keyword evidence="4 8" id="KW-0554">One-carbon metabolism</keyword>
<dbReference type="PROSITE" id="PS51330">
    <property type="entry name" value="DHFR_2"/>
    <property type="match status" value="1"/>
</dbReference>
<dbReference type="GO" id="GO:0046654">
    <property type="term" value="P:tetrahydrofolate biosynthetic process"/>
    <property type="evidence" value="ECO:0007669"/>
    <property type="project" value="InterPro"/>
</dbReference>
<comment type="similarity">
    <text evidence="2 8 9">Belongs to the dihydrofolate reductase family.</text>
</comment>
<evidence type="ECO:0000259" key="10">
    <source>
        <dbReference type="PROSITE" id="PS51330"/>
    </source>
</evidence>
<dbReference type="InterPro" id="IPR001796">
    <property type="entry name" value="DHFR_dom"/>
</dbReference>
<dbReference type="PIRSF" id="PIRSF000194">
    <property type="entry name" value="DHFR"/>
    <property type="match status" value="1"/>
</dbReference>
<dbReference type="NCBIfam" id="NF008037">
    <property type="entry name" value="PRK10769.1"/>
    <property type="match status" value="1"/>
</dbReference>
<evidence type="ECO:0000256" key="1">
    <source>
        <dbReference type="ARBA" id="ARBA00004903"/>
    </source>
</evidence>
<dbReference type="EC" id="1.5.1.3" evidence="3 8"/>
<dbReference type="AlphaFoldDB" id="A0AAJ4KV64"/>
<dbReference type="FunFam" id="3.40.430.10:FF:000001">
    <property type="entry name" value="Dihydrofolate reductase"/>
    <property type="match status" value="1"/>
</dbReference>
<dbReference type="Pfam" id="PF00186">
    <property type="entry name" value="DHFR_1"/>
    <property type="match status" value="1"/>
</dbReference>
<dbReference type="InterPro" id="IPR012259">
    <property type="entry name" value="DHFR"/>
</dbReference>
<dbReference type="PRINTS" id="PR00070">
    <property type="entry name" value="DHFR"/>
</dbReference>
<organism evidence="11 12">
    <name type="scientific">Buchnera aphidicola</name>
    <name type="common">Aphis urticata</name>
    <dbReference type="NCBI Taxonomy" id="2708353"/>
    <lineage>
        <taxon>Bacteria</taxon>
        <taxon>Pseudomonadati</taxon>
        <taxon>Pseudomonadota</taxon>
        <taxon>Gammaproteobacteria</taxon>
        <taxon>Enterobacterales</taxon>
        <taxon>Erwiniaceae</taxon>
        <taxon>Buchnera</taxon>
    </lineage>
</organism>
<evidence type="ECO:0000256" key="5">
    <source>
        <dbReference type="ARBA" id="ARBA00022857"/>
    </source>
</evidence>